<dbReference type="Proteomes" id="UP000249056">
    <property type="component" value="Unassembled WGS sequence"/>
</dbReference>
<evidence type="ECO:0000313" key="3">
    <source>
        <dbReference type="Proteomes" id="UP000249056"/>
    </source>
</evidence>
<keyword evidence="3" id="KW-1185">Reference proteome</keyword>
<evidence type="ECO:0000313" key="2">
    <source>
        <dbReference type="EMBL" id="RAL68209.1"/>
    </source>
</evidence>
<proteinExistence type="predicted"/>
<evidence type="ECO:0000256" key="1">
    <source>
        <dbReference type="SAM" id="MobiDB-lite"/>
    </source>
</evidence>
<dbReference type="EMBL" id="QKRW01000002">
    <property type="protein sequence ID" value="RAL68209.1"/>
    <property type="molecule type" value="Genomic_DNA"/>
</dbReference>
<feature type="region of interest" description="Disordered" evidence="1">
    <location>
        <begin position="75"/>
        <end position="105"/>
    </location>
</feature>
<sequence>MFDSSSDYEDARHRDALPFGKAMKKLRTVVKEAENYSLRNSHRVLVDVQNVSNYTPDKVLRQLWSLKLDSESKIPGRVENHNQHGFDNSDQDGNKTNKESDSEDTLYEQLNHQIAQVAEALKQAHTSCCC</sequence>
<name>A0A395JBU6_9HELO</name>
<feature type="compositionally biased region" description="Basic and acidic residues" evidence="1">
    <location>
        <begin position="75"/>
        <end position="84"/>
    </location>
</feature>
<reference evidence="2 3" key="1">
    <citation type="submission" date="2018-06" db="EMBL/GenBank/DDBJ databases">
        <title>Genome Sequence of the Brown Rot Fungal Pathogen Monilinia fructigena.</title>
        <authorList>
            <person name="Landi L."/>
            <person name="De Miccolis Angelini R.M."/>
            <person name="Pollastro S."/>
            <person name="Abate D."/>
            <person name="Faretra F."/>
            <person name="Romanazzi G."/>
        </authorList>
    </citation>
    <scope>NUCLEOTIDE SEQUENCE [LARGE SCALE GENOMIC DNA]</scope>
    <source>
        <strain evidence="2 3">Mfrg269</strain>
    </source>
</reference>
<comment type="caution">
    <text evidence="2">The sequence shown here is derived from an EMBL/GenBank/DDBJ whole genome shotgun (WGS) entry which is preliminary data.</text>
</comment>
<organism evidence="2 3">
    <name type="scientific">Monilinia fructigena</name>
    <dbReference type="NCBI Taxonomy" id="38457"/>
    <lineage>
        <taxon>Eukaryota</taxon>
        <taxon>Fungi</taxon>
        <taxon>Dikarya</taxon>
        <taxon>Ascomycota</taxon>
        <taxon>Pezizomycotina</taxon>
        <taxon>Leotiomycetes</taxon>
        <taxon>Helotiales</taxon>
        <taxon>Sclerotiniaceae</taxon>
        <taxon>Monilinia</taxon>
    </lineage>
</organism>
<dbReference type="OrthoDB" id="3538914at2759"/>
<dbReference type="AlphaFoldDB" id="A0A395JBU6"/>
<accession>A0A395JBU6</accession>
<protein>
    <submittedName>
        <fullName evidence="2">Uncharacterized protein</fullName>
    </submittedName>
</protein>
<gene>
    <name evidence="2" type="ORF">DID88_008913</name>
</gene>